<reference evidence="1 2" key="1">
    <citation type="journal article" date="2019" name="Nat. Ecol. Evol.">
        <title>Megaphylogeny resolves global patterns of mushroom evolution.</title>
        <authorList>
            <person name="Varga T."/>
            <person name="Krizsan K."/>
            <person name="Foldi C."/>
            <person name="Dima B."/>
            <person name="Sanchez-Garcia M."/>
            <person name="Sanchez-Ramirez S."/>
            <person name="Szollosi G.J."/>
            <person name="Szarkandi J.G."/>
            <person name="Papp V."/>
            <person name="Albert L."/>
            <person name="Andreopoulos W."/>
            <person name="Angelini C."/>
            <person name="Antonin V."/>
            <person name="Barry K.W."/>
            <person name="Bougher N.L."/>
            <person name="Buchanan P."/>
            <person name="Buyck B."/>
            <person name="Bense V."/>
            <person name="Catcheside P."/>
            <person name="Chovatia M."/>
            <person name="Cooper J."/>
            <person name="Damon W."/>
            <person name="Desjardin D."/>
            <person name="Finy P."/>
            <person name="Geml J."/>
            <person name="Haridas S."/>
            <person name="Hughes K."/>
            <person name="Justo A."/>
            <person name="Karasinski D."/>
            <person name="Kautmanova I."/>
            <person name="Kiss B."/>
            <person name="Kocsube S."/>
            <person name="Kotiranta H."/>
            <person name="LaButti K.M."/>
            <person name="Lechner B.E."/>
            <person name="Liimatainen K."/>
            <person name="Lipzen A."/>
            <person name="Lukacs Z."/>
            <person name="Mihaltcheva S."/>
            <person name="Morgado L.N."/>
            <person name="Niskanen T."/>
            <person name="Noordeloos M.E."/>
            <person name="Ohm R.A."/>
            <person name="Ortiz-Santana B."/>
            <person name="Ovrebo C."/>
            <person name="Racz N."/>
            <person name="Riley R."/>
            <person name="Savchenko A."/>
            <person name="Shiryaev A."/>
            <person name="Soop K."/>
            <person name="Spirin V."/>
            <person name="Szebenyi C."/>
            <person name="Tomsovsky M."/>
            <person name="Tulloss R.E."/>
            <person name="Uehling J."/>
            <person name="Grigoriev I.V."/>
            <person name="Vagvolgyi C."/>
            <person name="Papp T."/>
            <person name="Martin F.M."/>
            <person name="Miettinen O."/>
            <person name="Hibbett D.S."/>
            <person name="Nagy L.G."/>
        </authorList>
    </citation>
    <scope>NUCLEOTIDE SEQUENCE [LARGE SCALE GENOMIC DNA]</scope>
    <source>
        <strain evidence="1 2">FP101781</strain>
    </source>
</reference>
<protein>
    <submittedName>
        <fullName evidence="1">Uncharacterized protein</fullName>
    </submittedName>
</protein>
<evidence type="ECO:0000313" key="1">
    <source>
        <dbReference type="EMBL" id="TEB21018.1"/>
    </source>
</evidence>
<accession>A0A4Y7SH53</accession>
<dbReference type="AlphaFoldDB" id="A0A4Y7SH53"/>
<keyword evidence="2" id="KW-1185">Reference proteome</keyword>
<proteinExistence type="predicted"/>
<name>A0A4Y7SH53_COPMI</name>
<dbReference type="EMBL" id="QPFP01000126">
    <property type="protein sequence ID" value="TEB21018.1"/>
    <property type="molecule type" value="Genomic_DNA"/>
</dbReference>
<sequence length="471" mass="52429">MYTAGTKHVNPVGTPHRKRGDVLNNIHILLPVAEAIICMPTLDMGGAWVIQTRARISIGVHGYPCTQYNSPYMWVDVHGTHAHGTYKTHGYMGTHVGHVTACSEDGTVWFAQRHSTAASHRVDSHAVGSYPYWLYLSKHIDDVRVCGLVKGALPMGRRSHNSPLVNRRCTRRGTALTVPQEAEPLYLSTHIGDNRVDDAHLLGQLTACQSTVYSGRYSCHCASSSVSAIAQDTALAVPQVVQELYLSRPIADVPLYLSEYFADGHVCGLVRETPSIETRSRKSPHVNRRSSRTDRADTVPQAVYQLYLSKPIVDMHAWGLVRTASSMGSRWCNSPRVNRRSGTSPMGACEGLLESRRRWALAGLYLWEPIVNERVWGLFGTASSMRMRWDNPPLVNRRCTRSDTPVTVPQAVYVVYLSSHIAEWHAAGLVGSASSMVCVQRTLPRVKRWATRRDSLQWALTALYLSEYIAE</sequence>
<organism evidence="1 2">
    <name type="scientific">Coprinellus micaceus</name>
    <name type="common">Glistening ink-cap mushroom</name>
    <name type="synonym">Coprinus micaceus</name>
    <dbReference type="NCBI Taxonomy" id="71717"/>
    <lineage>
        <taxon>Eukaryota</taxon>
        <taxon>Fungi</taxon>
        <taxon>Dikarya</taxon>
        <taxon>Basidiomycota</taxon>
        <taxon>Agaricomycotina</taxon>
        <taxon>Agaricomycetes</taxon>
        <taxon>Agaricomycetidae</taxon>
        <taxon>Agaricales</taxon>
        <taxon>Agaricineae</taxon>
        <taxon>Psathyrellaceae</taxon>
        <taxon>Coprinellus</taxon>
    </lineage>
</organism>
<dbReference type="Proteomes" id="UP000298030">
    <property type="component" value="Unassembled WGS sequence"/>
</dbReference>
<gene>
    <name evidence="1" type="ORF">FA13DRAFT_1717322</name>
</gene>
<evidence type="ECO:0000313" key="2">
    <source>
        <dbReference type="Proteomes" id="UP000298030"/>
    </source>
</evidence>
<comment type="caution">
    <text evidence="1">The sequence shown here is derived from an EMBL/GenBank/DDBJ whole genome shotgun (WGS) entry which is preliminary data.</text>
</comment>